<dbReference type="AlphaFoldDB" id="A0A1Q5Q5J8"/>
<dbReference type="InterPro" id="IPR019236">
    <property type="entry name" value="APP1_cat"/>
</dbReference>
<comment type="caution">
    <text evidence="2">The sequence shown here is derived from an EMBL/GenBank/DDBJ whole genome shotgun (WGS) entry which is preliminary data.</text>
</comment>
<evidence type="ECO:0000313" key="3">
    <source>
        <dbReference type="Proteomes" id="UP000185628"/>
    </source>
</evidence>
<name>A0A1Q5Q5J8_9ACTO</name>
<dbReference type="PANTHER" id="PTHR28208">
    <property type="entry name" value="PHOSPHATIDATE PHOSPHATASE APP1"/>
    <property type="match status" value="1"/>
</dbReference>
<keyword evidence="3" id="KW-1185">Reference proteome</keyword>
<dbReference type="Pfam" id="PF09949">
    <property type="entry name" value="APP1_cat"/>
    <property type="match status" value="1"/>
</dbReference>
<organism evidence="2 3">
    <name type="scientific">Bowdeniella nasicola</name>
    <dbReference type="NCBI Taxonomy" id="208480"/>
    <lineage>
        <taxon>Bacteria</taxon>
        <taxon>Bacillati</taxon>
        <taxon>Actinomycetota</taxon>
        <taxon>Actinomycetes</taxon>
        <taxon>Actinomycetales</taxon>
        <taxon>Actinomycetaceae</taxon>
        <taxon>Bowdeniella</taxon>
    </lineage>
</organism>
<dbReference type="PANTHER" id="PTHR28208:SF3">
    <property type="entry name" value="PHOSPHATIDATE PHOSPHATASE APP1"/>
    <property type="match status" value="1"/>
</dbReference>
<dbReference type="InterPro" id="IPR052935">
    <property type="entry name" value="Mg2+_PAP"/>
</dbReference>
<proteinExistence type="predicted"/>
<evidence type="ECO:0000259" key="1">
    <source>
        <dbReference type="Pfam" id="PF09949"/>
    </source>
</evidence>
<dbReference type="EMBL" id="MQVR01000003">
    <property type="protein sequence ID" value="OKL54982.1"/>
    <property type="molecule type" value="Genomic_DNA"/>
</dbReference>
<dbReference type="GO" id="GO:0008195">
    <property type="term" value="F:phosphatidate phosphatase activity"/>
    <property type="evidence" value="ECO:0007669"/>
    <property type="project" value="InterPro"/>
</dbReference>
<accession>A0A1Q5Q5J8</accession>
<protein>
    <recommendedName>
        <fullName evidence="1">Phosphatidate phosphatase APP1 catalytic domain-containing protein</fullName>
    </recommendedName>
</protein>
<dbReference type="OrthoDB" id="9789875at2"/>
<reference evidence="3" key="1">
    <citation type="submission" date="2016-12" db="EMBL/GenBank/DDBJ databases">
        <authorList>
            <person name="Meng X."/>
        </authorList>
    </citation>
    <scope>NUCLEOTIDE SEQUENCE [LARGE SCALE GENOMIC DNA]</scope>
    <source>
        <strain evidence="3">DSM 19116</strain>
    </source>
</reference>
<gene>
    <name evidence="2" type="ORF">BSZ39_00965</name>
</gene>
<sequence length="355" mass="39332">MGFSRTGSLLEDAIHARVEPAVRALGFRPRVIGYLGYGTTDAARVLARVLLSRPSRSAPNLPAPIDKASRGWRNFMTVHAADLPVKIQVGDALVTAHTNRNGYLDVEFTGHGLPPGRHSAYLQTPEGKVSRADVEIIGDDQRIGLVSDIDDTILITMLPRPLLAFWNSFVRHTSTRKPVPHMAELYTAMRVRRPDLPVFYLSTGAWNTFSVLRRFLAKNGFPDGPLLLTDWGPTQTGWFRSGQEHKRTMLRRLRTRFPHVKWILIGDDGQHDPQIYGEFAAEFPDDVLLIGIRQLTAAQQVLAHGTPDTGPGDRSHPEVCEDEMSAPVDVVTGPDGRALATQILPVLEEHSRPVS</sequence>
<dbReference type="Proteomes" id="UP000185628">
    <property type="component" value="Unassembled WGS sequence"/>
</dbReference>
<feature type="domain" description="Phosphatidate phosphatase APP1 catalytic" evidence="1">
    <location>
        <begin position="143"/>
        <end position="294"/>
    </location>
</feature>
<dbReference type="RefSeq" id="WP_073715532.1">
    <property type="nucleotide sequence ID" value="NZ_MQVR01000003.1"/>
</dbReference>
<evidence type="ECO:0000313" key="2">
    <source>
        <dbReference type="EMBL" id="OKL54982.1"/>
    </source>
</evidence>